<sequence>MIIELRGVEFVNKGAELMFHAIVDQFNKRNIHVTFVMEVTDRSPFSKIRSEGVYAKSNIQRKGIQWNPVLSMLPISLRRKLGFVADHEIQVVMDASGFAFGDKWGAAKAGKRAANFIKKWKKDGKQVILLPQAFGPFSKLDLSAKMKTILENADLVCARDAVSESYLKELKVKNAPIFLFPDFTNMVKGTFPSSIKKDILELVIIPNQKMMETGNQEDNTWYPIFLQKVIEIAQQKGIMPVFLIHESKMDAAIAKLVNDSLLKPIPVIHEENALHVKGIIGESKAVITSRFHGLVSALSQGVPCLATGWSHKYEMLFKDYEYEEGLCLLHQSDDYYQEKLTSILDPEKAESVRKKLVARSTEEKKRTEGMWNMVFGLLSHIQKK</sequence>
<dbReference type="EMBL" id="BMYF01000005">
    <property type="protein sequence ID" value="GHB31521.1"/>
    <property type="molecule type" value="Genomic_DNA"/>
</dbReference>
<reference evidence="2" key="1">
    <citation type="journal article" date="2014" name="Int. J. Syst. Evol. Microbiol.">
        <title>Complete genome sequence of Corynebacterium casei LMG S-19264T (=DSM 44701T), isolated from a smear-ripened cheese.</title>
        <authorList>
            <consortium name="US DOE Joint Genome Institute (JGI-PGF)"/>
            <person name="Walter F."/>
            <person name="Albersmeier A."/>
            <person name="Kalinowski J."/>
            <person name="Ruckert C."/>
        </authorList>
    </citation>
    <scope>NUCLEOTIDE SEQUENCE</scope>
    <source>
        <strain evidence="2">KCTC 23224</strain>
    </source>
</reference>
<evidence type="ECO:0000259" key="1">
    <source>
        <dbReference type="Pfam" id="PF04230"/>
    </source>
</evidence>
<accession>A0A8J3CUM6</accession>
<dbReference type="AlphaFoldDB" id="A0A8J3CUM6"/>
<dbReference type="RefSeq" id="WP_189579420.1">
    <property type="nucleotide sequence ID" value="NZ_BMYF01000005.1"/>
</dbReference>
<dbReference type="PANTHER" id="PTHR36836">
    <property type="entry name" value="COLANIC ACID BIOSYNTHESIS PROTEIN WCAK"/>
    <property type="match status" value="1"/>
</dbReference>
<organism evidence="2 3">
    <name type="scientific">Mongoliitalea lutea</name>
    <dbReference type="NCBI Taxonomy" id="849756"/>
    <lineage>
        <taxon>Bacteria</taxon>
        <taxon>Pseudomonadati</taxon>
        <taxon>Bacteroidota</taxon>
        <taxon>Cytophagia</taxon>
        <taxon>Cytophagales</taxon>
        <taxon>Cyclobacteriaceae</taxon>
        <taxon>Mongoliitalea</taxon>
    </lineage>
</organism>
<gene>
    <name evidence="2" type="ORF">GCM10008106_10430</name>
</gene>
<dbReference type="InterPro" id="IPR007345">
    <property type="entry name" value="Polysacch_pyruvyl_Trfase"/>
</dbReference>
<keyword evidence="3" id="KW-1185">Reference proteome</keyword>
<feature type="domain" description="Polysaccharide pyruvyl transferase" evidence="1">
    <location>
        <begin position="12"/>
        <end position="311"/>
    </location>
</feature>
<dbReference type="PANTHER" id="PTHR36836:SF1">
    <property type="entry name" value="COLANIC ACID BIOSYNTHESIS PROTEIN WCAK"/>
    <property type="match status" value="1"/>
</dbReference>
<name>A0A8J3CUM6_9BACT</name>
<comment type="caution">
    <text evidence="2">The sequence shown here is derived from an EMBL/GenBank/DDBJ whole genome shotgun (WGS) entry which is preliminary data.</text>
</comment>
<evidence type="ECO:0000313" key="2">
    <source>
        <dbReference type="EMBL" id="GHB31521.1"/>
    </source>
</evidence>
<reference evidence="2" key="2">
    <citation type="submission" date="2020-09" db="EMBL/GenBank/DDBJ databases">
        <authorList>
            <person name="Sun Q."/>
            <person name="Kim S."/>
        </authorList>
    </citation>
    <scope>NUCLEOTIDE SEQUENCE</scope>
    <source>
        <strain evidence="2">KCTC 23224</strain>
    </source>
</reference>
<protein>
    <recommendedName>
        <fullName evidence="1">Polysaccharide pyruvyl transferase domain-containing protein</fullName>
    </recommendedName>
</protein>
<dbReference type="Proteomes" id="UP000642809">
    <property type="component" value="Unassembled WGS sequence"/>
</dbReference>
<proteinExistence type="predicted"/>
<dbReference type="Pfam" id="PF04230">
    <property type="entry name" value="PS_pyruv_trans"/>
    <property type="match status" value="1"/>
</dbReference>
<evidence type="ECO:0000313" key="3">
    <source>
        <dbReference type="Proteomes" id="UP000642809"/>
    </source>
</evidence>